<dbReference type="OrthoDB" id="8968970at2"/>
<accession>A0A4P7LJW1</accession>
<dbReference type="AlphaFoldDB" id="A0A4P7LJW1"/>
<keyword evidence="1" id="KW-0614">Plasmid</keyword>
<evidence type="ECO:0000313" key="1">
    <source>
        <dbReference type="EMBL" id="QBY56105.1"/>
    </source>
</evidence>
<dbReference type="Pfam" id="PF06864">
    <property type="entry name" value="PAP_PilO"/>
    <property type="match status" value="1"/>
</dbReference>
<sequence>MSVHIVPVGDALAVFGLSWHPLSDTDRERSEARQLFKEFDASHSVRAASQVEVLYGLLPADDRRSLVAAGTIPRNAKLVSPAILLATMPDAGANLLWAEFRGDSAHMAVVENGVPFPGGDYRGSKAEVTAAAESILAQTDSKFQFFGNLLPDSIPLPLADLVKEGDIKGATLMPASRGVDPKLLLLVALLAVVGVGYGYSTWSKERDRAARLAARAKQQDPQKLYAASLAAALSTAGSPVAEAAPPLIESAMNQEVYEGGWMMKQVVCEASGCTYAWENVGGNNLSLKSAMGGREITASLDGKGASFTVPAKNAPPSLLDPSRLPTMQHFMEDTGSFSQDVRLIGVQYSFTPTEIFGADPAIPAGSIKSPVRAGTFSYTGPLALATEIASLLPRNMTFARVTLGSDSSGPTFNLEGKYYVKD</sequence>
<dbReference type="EMBL" id="CP038637">
    <property type="protein sequence ID" value="QBY56105.1"/>
    <property type="molecule type" value="Genomic_DNA"/>
</dbReference>
<protein>
    <submittedName>
        <fullName evidence="1">Uncharacterized protein</fullName>
    </submittedName>
</protein>
<dbReference type="Proteomes" id="UP000295294">
    <property type="component" value="Plasmid unnamed2"/>
</dbReference>
<gene>
    <name evidence="1" type="ORF">E0W60_34200</name>
</gene>
<proteinExistence type="predicted"/>
<evidence type="ECO:0000313" key="2">
    <source>
        <dbReference type="Proteomes" id="UP000295294"/>
    </source>
</evidence>
<dbReference type="KEGG" id="cox:E0W60_34200"/>
<reference evidence="1 2" key="1">
    <citation type="submission" date="2019-03" db="EMBL/GenBank/DDBJ databases">
        <title>Efficiently degradation of phenoxyalkanoic acid herbicides by Cupriavidus oxalaticus strain X32.</title>
        <authorList>
            <person name="Sheng X."/>
        </authorList>
    </citation>
    <scope>NUCLEOTIDE SEQUENCE [LARGE SCALE GENOMIC DNA]</scope>
    <source>
        <strain evidence="1 2">X32</strain>
        <plasmid evidence="1 2">unnamed2</plasmid>
    </source>
</reference>
<dbReference type="RefSeq" id="WP_135707271.1">
    <property type="nucleotide sequence ID" value="NZ_CP038637.1"/>
</dbReference>
<organism evidence="1 2">
    <name type="scientific">Cupriavidus oxalaticus</name>
    <dbReference type="NCBI Taxonomy" id="96344"/>
    <lineage>
        <taxon>Bacteria</taxon>
        <taxon>Pseudomonadati</taxon>
        <taxon>Pseudomonadota</taxon>
        <taxon>Betaproteobacteria</taxon>
        <taxon>Burkholderiales</taxon>
        <taxon>Burkholderiaceae</taxon>
        <taxon>Cupriavidus</taxon>
    </lineage>
</organism>
<name>A0A4P7LJW1_9BURK</name>
<dbReference type="InterPro" id="IPR009663">
    <property type="entry name" value="PAP_PilO"/>
</dbReference>
<geneLocation type="plasmid" evidence="1">
    <name>unnamed2</name>
</geneLocation>